<organism evidence="3 4">
    <name type="scientific">Mangrovimicrobium sediminis</name>
    <dbReference type="NCBI Taxonomy" id="2562682"/>
    <lineage>
        <taxon>Bacteria</taxon>
        <taxon>Pseudomonadati</taxon>
        <taxon>Pseudomonadota</taxon>
        <taxon>Gammaproteobacteria</taxon>
        <taxon>Cellvibrionales</taxon>
        <taxon>Halieaceae</taxon>
        <taxon>Mangrovimicrobium</taxon>
    </lineage>
</organism>
<proteinExistence type="inferred from homology"/>
<dbReference type="PANTHER" id="PTHR30041">
    <property type="entry name" value="ARSENATE REDUCTASE"/>
    <property type="match status" value="1"/>
</dbReference>
<accession>A0A4Z0M5X3</accession>
<keyword evidence="4" id="KW-1185">Reference proteome</keyword>
<dbReference type="PANTHER" id="PTHR30041:SF8">
    <property type="entry name" value="PROTEIN YFFB"/>
    <property type="match status" value="1"/>
</dbReference>
<protein>
    <recommendedName>
        <fullName evidence="5">Nitrogenase-associated protein</fullName>
    </recommendedName>
</protein>
<evidence type="ECO:0008006" key="5">
    <source>
        <dbReference type="Google" id="ProtNLM"/>
    </source>
</evidence>
<dbReference type="OrthoDB" id="5432555at2"/>
<dbReference type="Gene3D" id="3.40.30.10">
    <property type="entry name" value="Glutaredoxin"/>
    <property type="match status" value="1"/>
</dbReference>
<dbReference type="AlphaFoldDB" id="A0A4Z0M5X3"/>
<evidence type="ECO:0000256" key="1">
    <source>
        <dbReference type="ARBA" id="ARBA00007198"/>
    </source>
</evidence>
<dbReference type="Proteomes" id="UP000298050">
    <property type="component" value="Unassembled WGS sequence"/>
</dbReference>
<name>A0A4Z0M5X3_9GAMM</name>
<evidence type="ECO:0000313" key="3">
    <source>
        <dbReference type="EMBL" id="TGD75073.1"/>
    </source>
</evidence>
<dbReference type="SUPFAM" id="SSF52833">
    <property type="entry name" value="Thioredoxin-like"/>
    <property type="match status" value="1"/>
</dbReference>
<gene>
    <name evidence="3" type="ORF">E4634_03415</name>
</gene>
<reference evidence="3 4" key="1">
    <citation type="submission" date="2019-04" db="EMBL/GenBank/DDBJ databases">
        <title>Taxonomy of novel Haliea sp. from mangrove soil of West Coast of India.</title>
        <authorList>
            <person name="Verma A."/>
            <person name="Kumar P."/>
            <person name="Krishnamurthi S."/>
        </authorList>
    </citation>
    <scope>NUCLEOTIDE SEQUENCE [LARGE SCALE GENOMIC DNA]</scope>
    <source>
        <strain evidence="3 4">SAOS-164</strain>
    </source>
</reference>
<comment type="caution">
    <text evidence="3">The sequence shown here is derived from an EMBL/GenBank/DDBJ whole genome shotgun (WGS) entry which is preliminary data.</text>
</comment>
<dbReference type="EMBL" id="SRLE01000004">
    <property type="protein sequence ID" value="TGD75073.1"/>
    <property type="molecule type" value="Genomic_DNA"/>
</dbReference>
<evidence type="ECO:0000256" key="2">
    <source>
        <dbReference type="PROSITE-ProRule" id="PRU01282"/>
    </source>
</evidence>
<sequence length="140" mass="15358">MGPTIAFFEKPGCKTNRRQQALLRAAGYEPLQLNLLTHPWQVEELRSYLASLPVTQWFNTAAPAVRDGEIDPAGLDADTALAMLLAEPLLIRRPLLEFEGRRMAGFDEQRLEGILGIRLAAGDSAVEACSRRDPATAVCP</sequence>
<dbReference type="Pfam" id="PF03960">
    <property type="entry name" value="ArsC"/>
    <property type="match status" value="1"/>
</dbReference>
<dbReference type="InterPro" id="IPR006660">
    <property type="entry name" value="Arsenate_reductase-like"/>
</dbReference>
<evidence type="ECO:0000313" key="4">
    <source>
        <dbReference type="Proteomes" id="UP000298050"/>
    </source>
</evidence>
<dbReference type="InterPro" id="IPR036249">
    <property type="entry name" value="Thioredoxin-like_sf"/>
</dbReference>
<dbReference type="PROSITE" id="PS51353">
    <property type="entry name" value="ARSC"/>
    <property type="match status" value="1"/>
</dbReference>
<comment type="similarity">
    <text evidence="1 2">Belongs to the ArsC family.</text>
</comment>
<dbReference type="RefSeq" id="WP_135441214.1">
    <property type="nucleotide sequence ID" value="NZ_SRLE01000004.1"/>
</dbReference>